<organism evidence="2 3">
    <name type="scientific">Parapusillimonas granuli</name>
    <dbReference type="NCBI Taxonomy" id="380911"/>
    <lineage>
        <taxon>Bacteria</taxon>
        <taxon>Pseudomonadati</taxon>
        <taxon>Pseudomonadota</taxon>
        <taxon>Betaproteobacteria</taxon>
        <taxon>Burkholderiales</taxon>
        <taxon>Alcaligenaceae</taxon>
        <taxon>Parapusillimonas</taxon>
    </lineage>
</organism>
<proteinExistence type="predicted"/>
<dbReference type="EMBL" id="JACCEM010000004">
    <property type="protein sequence ID" value="NYT49217.1"/>
    <property type="molecule type" value="Genomic_DNA"/>
</dbReference>
<dbReference type="CDD" id="cd16830">
    <property type="entry name" value="HemS-like_N"/>
    <property type="match status" value="1"/>
</dbReference>
<name>A0A853FYP5_9BURK</name>
<dbReference type="Proteomes" id="UP000559809">
    <property type="component" value="Unassembled WGS sequence"/>
</dbReference>
<protein>
    <submittedName>
        <fullName evidence="2">Hemin-degrading factor</fullName>
    </submittedName>
</protein>
<evidence type="ECO:0000313" key="3">
    <source>
        <dbReference type="Proteomes" id="UP000559809"/>
    </source>
</evidence>
<dbReference type="AlphaFoldDB" id="A0A853FYP5"/>
<dbReference type="SUPFAM" id="SSF144064">
    <property type="entry name" value="Heme iron utilization protein-like"/>
    <property type="match status" value="1"/>
</dbReference>
<sequence>MTHPFEGKAAALRERYAELKAQHPKMRIRNVAESMQVSEMELVAAGCGAIQSILLKEPPQAIFKELGSLGRVMALTRNDWCVHERHGVYEDIRAGNTMGIVLGPDIDLRMFFSDWKFTFAVNDDGRQSLQFFDKAGNAIHKVYITDESDRAAYDALVQKYTDPDPAWPQTEAPAQEEDTTLPEMPAAMRADWLAMEDTHEFFGLLRKHNVSRLTALRGIGSDLAQQVDNGLAERVLEDVAARDISFMCFVGNRGMVQIHSGPVKKLMRSGPWFNVLEPHFNLHLDTTAIVSSWIVNRPTKDGWVTSLECYAENGDLIVQFFGARKPGVPELASWRELLVGYCSEPLAA</sequence>
<dbReference type="Gene3D" id="3.40.1570.10">
    <property type="entry name" value="HemS/ChuS/ChuX like domains"/>
    <property type="match status" value="2"/>
</dbReference>
<feature type="domain" description="Haemin-degrading HemS/ChuX" evidence="1">
    <location>
        <begin position="36"/>
        <end position="160"/>
    </location>
</feature>
<evidence type="ECO:0000259" key="1">
    <source>
        <dbReference type="Pfam" id="PF05171"/>
    </source>
</evidence>
<dbReference type="InterPro" id="IPR053733">
    <property type="entry name" value="Heme_Transport_Util_sf"/>
</dbReference>
<accession>A0A853FYP5</accession>
<evidence type="ECO:0000313" key="2">
    <source>
        <dbReference type="EMBL" id="NYT49217.1"/>
    </source>
</evidence>
<dbReference type="Pfam" id="PF05171">
    <property type="entry name" value="HemS"/>
    <property type="match status" value="2"/>
</dbReference>
<dbReference type="GO" id="GO:0006826">
    <property type="term" value="P:iron ion transport"/>
    <property type="evidence" value="ECO:0007669"/>
    <property type="project" value="InterPro"/>
</dbReference>
<dbReference type="InterPro" id="IPR007845">
    <property type="entry name" value="HemS/ChuX_dom"/>
</dbReference>
<comment type="caution">
    <text evidence="2">The sequence shown here is derived from an EMBL/GenBank/DDBJ whole genome shotgun (WGS) entry which is preliminary data.</text>
</comment>
<feature type="domain" description="Haemin-degrading HemS/ChuX" evidence="1">
    <location>
        <begin position="209"/>
        <end position="338"/>
    </location>
</feature>
<dbReference type="RefSeq" id="WP_180154530.1">
    <property type="nucleotide sequence ID" value="NZ_JACCEM010000004.1"/>
</dbReference>
<dbReference type="CDD" id="cd16831">
    <property type="entry name" value="HemS-like_C"/>
    <property type="match status" value="1"/>
</dbReference>
<reference evidence="2 3" key="1">
    <citation type="submission" date="2020-07" db="EMBL/GenBank/DDBJ databases">
        <title>Taxonomic revisions and descriptions of new bacterial species based on genomic comparisons in the high-G+C-content subgroup of the family Alcaligenaceae.</title>
        <authorList>
            <person name="Szabo A."/>
            <person name="Felfoldi T."/>
        </authorList>
    </citation>
    <scope>NUCLEOTIDE SEQUENCE [LARGE SCALE GENOMIC DNA]</scope>
    <source>
        <strain evidence="2 3">LMG 24012</strain>
    </source>
</reference>
<gene>
    <name evidence="2" type="ORF">H0A72_07830</name>
</gene>
<keyword evidence="3" id="KW-1185">Reference proteome</keyword>